<proteinExistence type="predicted"/>
<accession>F7ZLH0</accession>
<dbReference type="AlphaFoldDB" id="F7ZLH0"/>
<evidence type="ECO:0000313" key="2">
    <source>
        <dbReference type="Proteomes" id="UP000001353"/>
    </source>
</evidence>
<gene>
    <name evidence="1" type="ordered locus">RLO149_c008030</name>
</gene>
<dbReference type="EMBL" id="CP002623">
    <property type="protein sequence ID" value="AEI92830.1"/>
    <property type="molecule type" value="Genomic_DNA"/>
</dbReference>
<evidence type="ECO:0000313" key="1">
    <source>
        <dbReference type="EMBL" id="AEI92830.1"/>
    </source>
</evidence>
<keyword evidence="2" id="KW-1185">Reference proteome</keyword>
<name>F7ZLH0_ROSLO</name>
<dbReference type="HOGENOM" id="CLU_2773335_0_0_5"/>
<dbReference type="Proteomes" id="UP000001353">
    <property type="component" value="Chromosome"/>
</dbReference>
<organism evidence="1 2">
    <name type="scientific">Roseobacter litoralis (strain ATCC 49566 / DSM 6996 / JCM 21268 / NBRC 15278 / OCh 149)</name>
    <dbReference type="NCBI Taxonomy" id="391595"/>
    <lineage>
        <taxon>Bacteria</taxon>
        <taxon>Pseudomonadati</taxon>
        <taxon>Pseudomonadota</taxon>
        <taxon>Alphaproteobacteria</taxon>
        <taxon>Rhodobacterales</taxon>
        <taxon>Roseobacteraceae</taxon>
        <taxon>Roseobacter</taxon>
    </lineage>
</organism>
<protein>
    <submittedName>
        <fullName evidence="1">Uncharacterized protein</fullName>
    </submittedName>
</protein>
<reference evidence="1 2" key="1">
    <citation type="journal article" date="2011" name="BMC Genomics">
        <title>Comparative genome analysis and genome-guided physiological analysis of Roseobacter litoralis.</title>
        <authorList>
            <person name="Kalhoefer D."/>
            <person name="Thole S."/>
            <person name="Voget S."/>
            <person name="Lehmann R."/>
            <person name="Liesegang H."/>
            <person name="Wollher A."/>
            <person name="Daniel R."/>
            <person name="Simon M."/>
            <person name="Brinkhoff T."/>
        </authorList>
    </citation>
    <scope>NUCLEOTIDE SEQUENCE [LARGE SCALE GENOMIC DNA]</scope>
    <source>
        <strain evidence="2">ATCC 49566 / DSM 6996 / JCM 21268 / NBRC 15278 / OCh 149</strain>
    </source>
</reference>
<dbReference type="KEGG" id="rli:RLO149_c008030"/>
<sequence length="69" mass="7500">MQSAVRVQKDAAICPPDLTTCIQAMRSDDGAPFALVRTRHVSGEPFVSNNRLVIASGDISGPRDRRIFS</sequence>